<evidence type="ECO:0000313" key="2">
    <source>
        <dbReference type="EMBL" id="QHU21873.1"/>
    </source>
</evidence>
<dbReference type="AlphaFoldDB" id="A0A6C0KX93"/>
<sequence>MAKTTNLFIYGVLALIAIILCGMAAWYSVMLKNYKTEGFAAGGLTFLTKNDDNECPISAERKADGKIHVQPQNKSFDTMGDYVAWISSLSAAGSMCIPPYVKGPRETDVIQTTTSPNSGDRELGSSTTQVNQQNTSQNLFTRQVEGEQTSAKTPINKLDDYEYTRIFQNENSPRGEVSKTAVNSLMAARKFDWSQLPFNSEKRATEEDEFLARPAEGPPKSGVYFKDVEGGSVVPPDADAAQIREKANLAAYKTAEPQQLLEHNVDDVASMVKKMYADDPNWEPVVEHVGNNEWRVSELRPKVRKEKYAEAQDMTVERAKENGLVNAVVDVEGGRQDPYFDKQGVLDYSNDRFWEYKDFKKWTPGLERMFAPTLDTTNWT</sequence>
<evidence type="ECO:0000256" key="1">
    <source>
        <dbReference type="SAM" id="Phobius"/>
    </source>
</evidence>
<accession>A0A6C0KX93</accession>
<keyword evidence="1" id="KW-1133">Transmembrane helix</keyword>
<reference evidence="2" key="1">
    <citation type="journal article" date="2020" name="Nature">
        <title>Giant virus diversity and host interactions through global metagenomics.</title>
        <authorList>
            <person name="Schulz F."/>
            <person name="Roux S."/>
            <person name="Paez-Espino D."/>
            <person name="Jungbluth S."/>
            <person name="Walsh D.A."/>
            <person name="Denef V.J."/>
            <person name="McMahon K.D."/>
            <person name="Konstantinidis K.T."/>
            <person name="Eloe-Fadrosh E.A."/>
            <person name="Kyrpides N.C."/>
            <person name="Woyke T."/>
        </authorList>
    </citation>
    <scope>NUCLEOTIDE SEQUENCE</scope>
    <source>
        <strain evidence="2">GVMAG-S-3300013286-35</strain>
    </source>
</reference>
<proteinExistence type="predicted"/>
<dbReference type="EMBL" id="MN740993">
    <property type="protein sequence ID" value="QHU21873.1"/>
    <property type="molecule type" value="Genomic_DNA"/>
</dbReference>
<organism evidence="2">
    <name type="scientific">viral metagenome</name>
    <dbReference type="NCBI Taxonomy" id="1070528"/>
    <lineage>
        <taxon>unclassified sequences</taxon>
        <taxon>metagenomes</taxon>
        <taxon>organismal metagenomes</taxon>
    </lineage>
</organism>
<keyword evidence="1" id="KW-0472">Membrane</keyword>
<keyword evidence="1" id="KW-0812">Transmembrane</keyword>
<name>A0A6C0KX93_9ZZZZ</name>
<protein>
    <submittedName>
        <fullName evidence="2">Uncharacterized protein</fullName>
    </submittedName>
</protein>
<feature type="transmembrane region" description="Helical" evidence="1">
    <location>
        <begin position="7"/>
        <end position="29"/>
    </location>
</feature>